<keyword evidence="2" id="KW-1185">Reference proteome</keyword>
<organism evidence="1 2">
    <name type="scientific">Hydrogenophaga laconesensis</name>
    <dbReference type="NCBI Taxonomy" id="1805971"/>
    <lineage>
        <taxon>Bacteria</taxon>
        <taxon>Pseudomonadati</taxon>
        <taxon>Pseudomonadota</taxon>
        <taxon>Betaproteobacteria</taxon>
        <taxon>Burkholderiales</taxon>
        <taxon>Comamonadaceae</taxon>
        <taxon>Hydrogenophaga</taxon>
    </lineage>
</organism>
<accession>A0ABU1VBC5</accession>
<dbReference type="Proteomes" id="UP001265550">
    <property type="component" value="Unassembled WGS sequence"/>
</dbReference>
<protein>
    <submittedName>
        <fullName evidence="1">Tetratricopeptide (TPR) repeat protein</fullName>
    </submittedName>
</protein>
<dbReference type="RefSeq" id="WP_204733766.1">
    <property type="nucleotide sequence ID" value="NZ_JAVDWE010000006.1"/>
</dbReference>
<dbReference type="EMBL" id="JAVDWE010000006">
    <property type="protein sequence ID" value="MDR7094769.1"/>
    <property type="molecule type" value="Genomic_DNA"/>
</dbReference>
<comment type="caution">
    <text evidence="1">The sequence shown here is derived from an EMBL/GenBank/DDBJ whole genome shotgun (WGS) entry which is preliminary data.</text>
</comment>
<sequence>MSEPTVPLGGISPEKMEEQARTRLARADLQGAASLLQHAARDWNHVGDDARAGACWLLAASTLRLAGKMKEAGHAARCAEVLPLSDEVRRGVDMELAEQALASGDAAMARERFAFVLARYADLMDASLRAVVLQRRAVAAAAAQDDRAAAIDYRAAADLMQMHGQPADAETARLAAVSCLARVDAAAAEILWRDIDRLPPRDGTGAARRGLVGGQLAEQSRQPALALARYGMARQGALDARDAATYLVASVQSSMLMEQQGQVGDAYARLASAWVTLGDLLGRDTAAAMLRPAMKDLRDRLGLEEFRRVREAYAERRRRH</sequence>
<gene>
    <name evidence="1" type="ORF">J2X09_002512</name>
</gene>
<evidence type="ECO:0000313" key="1">
    <source>
        <dbReference type="EMBL" id="MDR7094769.1"/>
    </source>
</evidence>
<proteinExistence type="predicted"/>
<name>A0ABU1VBC5_9BURK</name>
<evidence type="ECO:0000313" key="2">
    <source>
        <dbReference type="Proteomes" id="UP001265550"/>
    </source>
</evidence>
<reference evidence="1 2" key="1">
    <citation type="submission" date="2023-07" db="EMBL/GenBank/DDBJ databases">
        <title>Sorghum-associated microbial communities from plants grown in Nebraska, USA.</title>
        <authorList>
            <person name="Schachtman D."/>
        </authorList>
    </citation>
    <scope>NUCLEOTIDE SEQUENCE [LARGE SCALE GENOMIC DNA]</scope>
    <source>
        <strain evidence="1 2">BE240</strain>
    </source>
</reference>